<gene>
    <name evidence="1" type="ORF">GCM10025874_00340</name>
    <name evidence="2" type="ORF">GCM10025874_31490</name>
    <name evidence="3" type="ORF">GCM10025874_32280</name>
</gene>
<sequence length="308" mass="34051">MQIDPRLIIIGRSPGSDPRGLQRAQQRGALVRIRPGAYIARRDWELVNPRERFALRTHALVATVPEAVLSHRSAAVAHGLPLIGPMPERPEVVERRTVRSRSTAAVLRHTSSGTVDVVRVGAALATPIGRTLVDLAATSPFRFALAPLDEALRRGWSREALSAELDAAAPRAHRRAQLAISWADGHAANAGESTSRATLLELGFPAPLLQVPAIGTPYATDFGWPRWRRRGEFDGLEKYRAAEFRKGRTPAEVVIDEKLREDAIRAATGDAFIRWIWSDVMRVEPLRLAMLRAGIPQGRWRAQPRAIE</sequence>
<evidence type="ECO:0000313" key="1">
    <source>
        <dbReference type="EMBL" id="GMA26781.1"/>
    </source>
</evidence>
<dbReference type="AlphaFoldDB" id="A0AA37UJN0"/>
<evidence type="ECO:0000313" key="4">
    <source>
        <dbReference type="Proteomes" id="UP001157160"/>
    </source>
</evidence>
<comment type="caution">
    <text evidence="1">The sequence shown here is derived from an EMBL/GenBank/DDBJ whole genome shotgun (WGS) entry which is preliminary data.</text>
</comment>
<reference evidence="1" key="2">
    <citation type="submission" date="2023-02" db="EMBL/GenBank/DDBJ databases">
        <authorList>
            <person name="Sun Q."/>
            <person name="Mori K."/>
        </authorList>
    </citation>
    <scope>NUCLEOTIDE SEQUENCE</scope>
    <source>
        <strain evidence="1">NBRC 112289</strain>
    </source>
</reference>
<organism evidence="1 4">
    <name type="scientific">Arenivirga flava</name>
    <dbReference type="NCBI Taxonomy" id="1930060"/>
    <lineage>
        <taxon>Bacteria</taxon>
        <taxon>Bacillati</taxon>
        <taxon>Actinomycetota</taxon>
        <taxon>Actinomycetes</taxon>
        <taxon>Micrococcales</taxon>
        <taxon>Microbacteriaceae</taxon>
        <taxon>Arenivirga</taxon>
    </lineage>
</organism>
<dbReference type="RefSeq" id="WP_284228833.1">
    <property type="nucleotide sequence ID" value="NZ_BSUL01000001.1"/>
</dbReference>
<evidence type="ECO:0008006" key="5">
    <source>
        <dbReference type="Google" id="ProtNLM"/>
    </source>
</evidence>
<reference evidence="1 4" key="1">
    <citation type="journal article" date="2014" name="Int. J. Syst. Evol. Microbiol.">
        <title>Complete genome sequence of Corynebacterium casei LMG S-19264T (=DSM 44701T), isolated from a smear-ripened cheese.</title>
        <authorList>
            <consortium name="US DOE Joint Genome Institute (JGI-PGF)"/>
            <person name="Walter F."/>
            <person name="Albersmeier A."/>
            <person name="Kalinowski J."/>
            <person name="Ruckert C."/>
        </authorList>
    </citation>
    <scope>NUCLEOTIDE SEQUENCE [LARGE SCALE GENOMIC DNA]</scope>
    <source>
        <strain evidence="1 4">NBRC 112289</strain>
    </source>
</reference>
<dbReference type="Proteomes" id="UP001157160">
    <property type="component" value="Unassembled WGS sequence"/>
</dbReference>
<protein>
    <recommendedName>
        <fullName evidence="5">Transcriptional regulator, AbiEi antitoxin, Type IV TA system</fullName>
    </recommendedName>
</protein>
<dbReference type="EMBL" id="BSUL01000001">
    <property type="protein sequence ID" value="GMA26781.1"/>
    <property type="molecule type" value="Genomic_DNA"/>
</dbReference>
<evidence type="ECO:0000313" key="3">
    <source>
        <dbReference type="EMBL" id="GMA29975.1"/>
    </source>
</evidence>
<evidence type="ECO:0000313" key="2">
    <source>
        <dbReference type="EMBL" id="GMA29896.1"/>
    </source>
</evidence>
<name>A0AA37UJN0_9MICO</name>
<accession>A0AA37UJN0</accession>
<keyword evidence="4" id="KW-1185">Reference proteome</keyword>
<proteinExistence type="predicted"/>
<dbReference type="EMBL" id="BSUL01000002">
    <property type="protein sequence ID" value="GMA29975.1"/>
    <property type="molecule type" value="Genomic_DNA"/>
</dbReference>
<dbReference type="EMBL" id="BSUL01000001">
    <property type="protein sequence ID" value="GMA29896.1"/>
    <property type="molecule type" value="Genomic_DNA"/>
</dbReference>